<keyword evidence="1" id="KW-0067">ATP-binding</keyword>
<name>A0A3M9M9K5_9MICO</name>
<dbReference type="Proteomes" id="UP000271678">
    <property type="component" value="Unassembled WGS sequence"/>
</dbReference>
<keyword evidence="3" id="KW-1185">Reference proteome</keyword>
<sequence>MRVDLNADLGESFGRWRLGDDEALLPLVSSANVACGFHAGDPATLVRTCAAAAAQGVRIGAQVSYRDLAGFGRRFIDVTPDDLYADVLYQIGALDQIARSTGSRVSYVKPHGALYNAVVHHEEQAAAIVAAVVATGRELPVLGLSGSALLAAASAAGLRVIPEGFADRAYSPAGTLVPRTEPGAVLDDAATIAQRAVRMARDHQVVAIDGTVIDVAPESVCVHGDSPGAVAMASAVRAALAAAGVEIRSFADGA</sequence>
<dbReference type="OrthoDB" id="9773478at2"/>
<comment type="caution">
    <text evidence="2">The sequence shown here is derived from an EMBL/GenBank/DDBJ whole genome shotgun (WGS) entry which is preliminary data.</text>
</comment>
<dbReference type="NCBIfam" id="NF003814">
    <property type="entry name" value="PRK05406.1-3"/>
    <property type="match status" value="1"/>
</dbReference>
<accession>A0A3M9M9K5</accession>
<keyword evidence="1" id="KW-0378">Hydrolase</keyword>
<dbReference type="EMBL" id="RJJQ01000010">
    <property type="protein sequence ID" value="RNI21543.1"/>
    <property type="molecule type" value="Genomic_DNA"/>
</dbReference>
<dbReference type="InterPro" id="IPR005501">
    <property type="entry name" value="LamB/YcsF/PxpA-like"/>
</dbReference>
<dbReference type="GO" id="GO:0005975">
    <property type="term" value="P:carbohydrate metabolic process"/>
    <property type="evidence" value="ECO:0007669"/>
    <property type="project" value="InterPro"/>
</dbReference>
<dbReference type="EC" id="3.5.2.9" evidence="1"/>
<dbReference type="Gene3D" id="3.20.20.370">
    <property type="entry name" value="Glycoside hydrolase/deacetylase"/>
    <property type="match status" value="1"/>
</dbReference>
<dbReference type="GO" id="GO:0017168">
    <property type="term" value="F:5-oxoprolinase (ATP-hydrolyzing) activity"/>
    <property type="evidence" value="ECO:0007669"/>
    <property type="project" value="UniProtKB-UniRule"/>
</dbReference>
<dbReference type="GO" id="GO:0005524">
    <property type="term" value="F:ATP binding"/>
    <property type="evidence" value="ECO:0007669"/>
    <property type="project" value="UniProtKB-UniRule"/>
</dbReference>
<comment type="function">
    <text evidence="1">Catalyzes the cleavage of 5-oxoproline to form L-glutamate coupled to the hydrolysis of ATP to ADP and inorganic phosphate.</text>
</comment>
<evidence type="ECO:0000313" key="2">
    <source>
        <dbReference type="EMBL" id="RNI21543.1"/>
    </source>
</evidence>
<dbReference type="InterPro" id="IPR011330">
    <property type="entry name" value="Glyco_hydro/deAcase_b/a-brl"/>
</dbReference>
<dbReference type="NCBIfam" id="NF003816">
    <property type="entry name" value="PRK05406.1-5"/>
    <property type="match status" value="1"/>
</dbReference>
<comment type="similarity">
    <text evidence="1">Belongs to the LamB/PxpA family.</text>
</comment>
<gene>
    <name evidence="1" type="primary">pxpA</name>
    <name evidence="2" type="ORF">EFY87_10255</name>
</gene>
<evidence type="ECO:0000313" key="3">
    <source>
        <dbReference type="Proteomes" id="UP000271678"/>
    </source>
</evidence>
<comment type="catalytic activity">
    <reaction evidence="1">
        <text>5-oxo-L-proline + ATP + 2 H2O = L-glutamate + ADP + phosphate + H(+)</text>
        <dbReference type="Rhea" id="RHEA:10348"/>
        <dbReference type="ChEBI" id="CHEBI:15377"/>
        <dbReference type="ChEBI" id="CHEBI:15378"/>
        <dbReference type="ChEBI" id="CHEBI:29985"/>
        <dbReference type="ChEBI" id="CHEBI:30616"/>
        <dbReference type="ChEBI" id="CHEBI:43474"/>
        <dbReference type="ChEBI" id="CHEBI:58402"/>
        <dbReference type="ChEBI" id="CHEBI:456216"/>
        <dbReference type="EC" id="3.5.2.9"/>
    </reaction>
</comment>
<reference evidence="2 3" key="1">
    <citation type="submission" date="2018-11" db="EMBL/GenBank/DDBJ databases">
        <title>Draft genome of Simplicispira Flexivirga sp. BO-16.</title>
        <authorList>
            <person name="Im W.T."/>
        </authorList>
    </citation>
    <scope>NUCLEOTIDE SEQUENCE [LARGE SCALE GENOMIC DNA]</scope>
    <source>
        <strain evidence="2 3">BO-16</strain>
    </source>
</reference>
<keyword evidence="1" id="KW-0547">Nucleotide-binding</keyword>
<dbReference type="PANTHER" id="PTHR30292:SF0">
    <property type="entry name" value="5-OXOPROLINASE SUBUNIT A"/>
    <property type="match status" value="1"/>
</dbReference>
<organism evidence="2 3">
    <name type="scientific">Flexivirga caeni</name>
    <dbReference type="NCBI Taxonomy" id="2294115"/>
    <lineage>
        <taxon>Bacteria</taxon>
        <taxon>Bacillati</taxon>
        <taxon>Actinomycetota</taxon>
        <taxon>Actinomycetes</taxon>
        <taxon>Micrococcales</taxon>
        <taxon>Dermacoccaceae</taxon>
        <taxon>Flexivirga</taxon>
    </lineage>
</organism>
<dbReference type="SUPFAM" id="SSF88713">
    <property type="entry name" value="Glycoside hydrolase/deacetylase"/>
    <property type="match status" value="1"/>
</dbReference>
<dbReference type="PANTHER" id="PTHR30292">
    <property type="entry name" value="UNCHARACTERIZED PROTEIN YBGL-RELATED"/>
    <property type="match status" value="1"/>
</dbReference>
<dbReference type="RefSeq" id="WP_123271394.1">
    <property type="nucleotide sequence ID" value="NZ_RJJQ01000010.1"/>
</dbReference>
<dbReference type="HAMAP" id="MF_00691">
    <property type="entry name" value="PxpA"/>
    <property type="match status" value="1"/>
</dbReference>
<dbReference type="Pfam" id="PF03746">
    <property type="entry name" value="LamB_YcsF"/>
    <property type="match status" value="1"/>
</dbReference>
<dbReference type="AlphaFoldDB" id="A0A3M9M9K5"/>
<protein>
    <recommendedName>
        <fullName evidence="1">5-oxoprolinase subunit A</fullName>
        <shortName evidence="1">5-OPase subunit A</shortName>
        <ecNumber evidence="1">3.5.2.9</ecNumber>
    </recommendedName>
    <alternativeName>
        <fullName evidence="1">5-oxoprolinase (ATP-hydrolyzing) subunit A</fullName>
    </alternativeName>
</protein>
<evidence type="ECO:0000256" key="1">
    <source>
        <dbReference type="HAMAP-Rule" id="MF_00691"/>
    </source>
</evidence>
<comment type="subunit">
    <text evidence="1">Forms a complex composed of PxpA, PxpB and PxpC.</text>
</comment>
<proteinExistence type="inferred from homology"/>
<dbReference type="CDD" id="cd10787">
    <property type="entry name" value="LamB_YcsF_like"/>
    <property type="match status" value="1"/>
</dbReference>